<accession>A0AA46TF53</accession>
<dbReference type="Proteomes" id="UP001164390">
    <property type="component" value="Chromosome"/>
</dbReference>
<name>A0AA46TF53_9ACTN</name>
<proteinExistence type="predicted"/>
<dbReference type="EMBL" id="CP094970">
    <property type="protein sequence ID" value="UYM03951.1"/>
    <property type="molecule type" value="Genomic_DNA"/>
</dbReference>
<protein>
    <submittedName>
        <fullName evidence="1">DUF4865 family protein</fullName>
    </submittedName>
</protein>
<evidence type="ECO:0000313" key="1">
    <source>
        <dbReference type="EMBL" id="UYM03951.1"/>
    </source>
</evidence>
<dbReference type="KEGG" id="sgrg:L0C25_15530"/>
<organism evidence="1 2">
    <name type="scientific">Solicola gregarius</name>
    <dbReference type="NCBI Taxonomy" id="2908642"/>
    <lineage>
        <taxon>Bacteria</taxon>
        <taxon>Bacillati</taxon>
        <taxon>Actinomycetota</taxon>
        <taxon>Actinomycetes</taxon>
        <taxon>Propionibacteriales</taxon>
        <taxon>Nocardioidaceae</taxon>
        <taxon>Solicola</taxon>
    </lineage>
</organism>
<sequence length="193" mass="20989">MTTHAPQLMMRYPIDLPTDYDMGIVRRRVSSNGRLLDDRAGLSCKAYCIREAGVHGSQHNQYAPFYVWHDAQAASEFLWRGGGFDGIVRDFGRPTVGTWLPAAFAAGDTAASAVTAARIRTQPIPRTADLIEVATHLDSHVDKVIAGGDVHLACAGIDPQRWETIEFSTHVRVEDAAAPDAQTLTVLHVGEPA</sequence>
<gene>
    <name evidence="1" type="ORF">L0C25_15530</name>
</gene>
<evidence type="ECO:0000313" key="2">
    <source>
        <dbReference type="Proteomes" id="UP001164390"/>
    </source>
</evidence>
<dbReference type="RefSeq" id="WP_271632593.1">
    <property type="nucleotide sequence ID" value="NZ_CP094970.1"/>
</dbReference>
<dbReference type="InterPro" id="IPR032349">
    <property type="entry name" value="DUF4865"/>
</dbReference>
<reference evidence="1" key="1">
    <citation type="submission" date="2022-01" db="EMBL/GenBank/DDBJ databases">
        <title>Nocardioidaceae gen. sp. A5X3R13.</title>
        <authorList>
            <person name="Lopez Marin M.A."/>
            <person name="Uhlik O."/>
        </authorList>
    </citation>
    <scope>NUCLEOTIDE SEQUENCE</scope>
    <source>
        <strain evidence="1">A5X3R13</strain>
    </source>
</reference>
<keyword evidence="2" id="KW-1185">Reference proteome</keyword>
<dbReference type="Pfam" id="PF16157">
    <property type="entry name" value="DUF4865"/>
    <property type="match status" value="1"/>
</dbReference>
<dbReference type="AlphaFoldDB" id="A0AA46TF53"/>